<gene>
    <name evidence="2" type="ORF">PXEA_LOCUS7899</name>
</gene>
<dbReference type="Gene3D" id="3.90.190.10">
    <property type="entry name" value="Protein tyrosine phosphatase superfamily"/>
    <property type="match status" value="1"/>
</dbReference>
<dbReference type="SUPFAM" id="SSF52799">
    <property type="entry name" value="(Phosphotyrosine protein) phosphatases II"/>
    <property type="match status" value="1"/>
</dbReference>
<dbReference type="Proteomes" id="UP000784294">
    <property type="component" value="Unassembled WGS sequence"/>
</dbReference>
<dbReference type="GO" id="GO:0017017">
    <property type="term" value="F:MAP kinase tyrosine/serine/threonine phosphatase activity"/>
    <property type="evidence" value="ECO:0007669"/>
    <property type="project" value="TreeGrafter"/>
</dbReference>
<evidence type="ECO:0008006" key="4">
    <source>
        <dbReference type="Google" id="ProtNLM"/>
    </source>
</evidence>
<proteinExistence type="predicted"/>
<name>A0A3S5CJX8_9PLAT</name>
<keyword evidence="3" id="KW-1185">Reference proteome</keyword>
<organism evidence="2 3">
    <name type="scientific">Protopolystoma xenopodis</name>
    <dbReference type="NCBI Taxonomy" id="117903"/>
    <lineage>
        <taxon>Eukaryota</taxon>
        <taxon>Metazoa</taxon>
        <taxon>Spiralia</taxon>
        <taxon>Lophotrochozoa</taxon>
        <taxon>Platyhelminthes</taxon>
        <taxon>Monogenea</taxon>
        <taxon>Polyopisthocotylea</taxon>
        <taxon>Polystomatidea</taxon>
        <taxon>Polystomatidae</taxon>
        <taxon>Protopolystoma</taxon>
    </lineage>
</organism>
<dbReference type="PANTHER" id="PTHR10159:SF519">
    <property type="entry name" value="DUAL SPECIFICITY PROTEIN PHOSPHATASE MPK3"/>
    <property type="match status" value="1"/>
</dbReference>
<dbReference type="AlphaFoldDB" id="A0A3S5CJX8"/>
<dbReference type="GO" id="GO:0008330">
    <property type="term" value="F:protein tyrosine/threonine phosphatase activity"/>
    <property type="evidence" value="ECO:0007669"/>
    <property type="project" value="TreeGrafter"/>
</dbReference>
<sequence length="329" mass="34812">MLVSVKGINIFFLERRETAIFILGPLILTSIVGGNPSGYSPGGDSLHDSDTSRLLTFSVETNSLSGPESLPATSTAVSPAIGSPASLNTIVSTDITAATISGYAPLQSALHSSLSSSILPPSSSLVSSATPLQTEFAIHSRASTTATQSTRITNSYSYSCLTSGISHSLSACISNLTSTTTSAVAASSSCSLAFGSAISSTPGTPRLSPILPHLVLGCQSDAMSASVCARYGITHVINVSVDGPTSPHVPTDQFLRIPINDSYTDRMTPYFLEAFAFLSEHLIIDFSCFTYFDSVLEKKLLDAHRRNCYKVTPYGDFYYSCTSSNYIIF</sequence>
<evidence type="ECO:0000256" key="1">
    <source>
        <dbReference type="ARBA" id="ARBA00022912"/>
    </source>
</evidence>
<dbReference type="GO" id="GO:0043409">
    <property type="term" value="P:negative regulation of MAPK cascade"/>
    <property type="evidence" value="ECO:0007669"/>
    <property type="project" value="TreeGrafter"/>
</dbReference>
<comment type="caution">
    <text evidence="2">The sequence shown here is derived from an EMBL/GenBank/DDBJ whole genome shotgun (WGS) entry which is preliminary data.</text>
</comment>
<dbReference type="GO" id="GO:0005737">
    <property type="term" value="C:cytoplasm"/>
    <property type="evidence" value="ECO:0007669"/>
    <property type="project" value="TreeGrafter"/>
</dbReference>
<evidence type="ECO:0000313" key="3">
    <source>
        <dbReference type="Proteomes" id="UP000784294"/>
    </source>
</evidence>
<keyword evidence="1" id="KW-0378">Hydrolase</keyword>
<reference evidence="2" key="1">
    <citation type="submission" date="2018-11" db="EMBL/GenBank/DDBJ databases">
        <authorList>
            <consortium name="Pathogen Informatics"/>
        </authorList>
    </citation>
    <scope>NUCLEOTIDE SEQUENCE</scope>
</reference>
<dbReference type="PANTHER" id="PTHR10159">
    <property type="entry name" value="DUAL SPECIFICITY PROTEIN PHOSPHATASE"/>
    <property type="match status" value="1"/>
</dbReference>
<dbReference type="GO" id="GO:0033550">
    <property type="term" value="F:MAP kinase tyrosine phosphatase activity"/>
    <property type="evidence" value="ECO:0007669"/>
    <property type="project" value="TreeGrafter"/>
</dbReference>
<accession>A0A3S5CJX8</accession>
<dbReference type="InterPro" id="IPR029021">
    <property type="entry name" value="Prot-tyrosine_phosphatase-like"/>
</dbReference>
<evidence type="ECO:0000313" key="2">
    <source>
        <dbReference type="EMBL" id="VEL14459.1"/>
    </source>
</evidence>
<keyword evidence="1" id="KW-0904">Protein phosphatase</keyword>
<dbReference type="EMBL" id="CAAALY010021217">
    <property type="protein sequence ID" value="VEL14459.1"/>
    <property type="molecule type" value="Genomic_DNA"/>
</dbReference>
<protein>
    <recommendedName>
        <fullName evidence="4">Dual specificity phosphatase catalytic domain-containing protein</fullName>
    </recommendedName>
</protein>
<dbReference type="OrthoDB" id="426001at2759"/>